<proteinExistence type="predicted"/>
<evidence type="ECO:0000313" key="1">
    <source>
        <dbReference type="EMBL" id="CAK9005049.1"/>
    </source>
</evidence>
<comment type="caution">
    <text evidence="1">The sequence shown here is derived from an EMBL/GenBank/DDBJ whole genome shotgun (WGS) entry which is preliminary data.</text>
</comment>
<reference evidence="1 2" key="1">
    <citation type="submission" date="2024-02" db="EMBL/GenBank/DDBJ databases">
        <authorList>
            <person name="Chen Y."/>
            <person name="Shah S."/>
            <person name="Dougan E. K."/>
            <person name="Thang M."/>
            <person name="Chan C."/>
        </authorList>
    </citation>
    <scope>NUCLEOTIDE SEQUENCE [LARGE SCALE GENOMIC DNA]</scope>
</reference>
<organism evidence="1 2">
    <name type="scientific">Durusdinium trenchii</name>
    <dbReference type="NCBI Taxonomy" id="1381693"/>
    <lineage>
        <taxon>Eukaryota</taxon>
        <taxon>Sar</taxon>
        <taxon>Alveolata</taxon>
        <taxon>Dinophyceae</taxon>
        <taxon>Suessiales</taxon>
        <taxon>Symbiodiniaceae</taxon>
        <taxon>Durusdinium</taxon>
    </lineage>
</organism>
<evidence type="ECO:0000313" key="2">
    <source>
        <dbReference type="Proteomes" id="UP001642464"/>
    </source>
</evidence>
<accession>A0ABP0IT91</accession>
<protein>
    <submittedName>
        <fullName evidence="1">Uncharacterized protein</fullName>
    </submittedName>
</protein>
<gene>
    <name evidence="1" type="ORF">SCF082_LOCUS8430</name>
</gene>
<name>A0ABP0IT91_9DINO</name>
<dbReference type="EMBL" id="CAXAMM010004814">
    <property type="protein sequence ID" value="CAK9005049.1"/>
    <property type="molecule type" value="Genomic_DNA"/>
</dbReference>
<dbReference type="Proteomes" id="UP001642464">
    <property type="component" value="Unassembled WGS sequence"/>
</dbReference>
<sequence length="147" mass="15861">MDFQKTSQWQKSTVANVLTKTHERTWNMDSSCTAATMINYVQLSQCKFQYTTCRCSHPHLLFQCKVPGLCNQSLAGVSKTSDLSNSSQTSNSQDGAINLTGSFPPMGAQNTGDEEGLKGYTPRTVSPNASMLAPAGLVYMTGALLPV</sequence>
<keyword evidence="2" id="KW-1185">Reference proteome</keyword>